<feature type="DNA-binding region" description="H-T-H motif" evidence="4">
    <location>
        <begin position="32"/>
        <end position="51"/>
    </location>
</feature>
<accession>A0A9X1MAD6</accession>
<dbReference type="GO" id="GO:0000976">
    <property type="term" value="F:transcription cis-regulatory region binding"/>
    <property type="evidence" value="ECO:0007669"/>
    <property type="project" value="TreeGrafter"/>
</dbReference>
<evidence type="ECO:0000313" key="6">
    <source>
        <dbReference type="EMBL" id="MCC3296349.1"/>
    </source>
</evidence>
<proteinExistence type="predicted"/>
<evidence type="ECO:0000256" key="3">
    <source>
        <dbReference type="ARBA" id="ARBA00023163"/>
    </source>
</evidence>
<evidence type="ECO:0000259" key="5">
    <source>
        <dbReference type="PROSITE" id="PS50977"/>
    </source>
</evidence>
<dbReference type="PANTHER" id="PTHR30055">
    <property type="entry name" value="HTH-TYPE TRANSCRIPTIONAL REGULATOR RUTR"/>
    <property type="match status" value="1"/>
</dbReference>
<sequence length="199" mass="22165">MGKREDHKAATRRDIQLATLDLLETAGIETTTVARIAERAGISERTFFRYYDSKESAAVPGQSELLDALLSRELQPSLSPAEILRELIDACREQFAYEVEQVEFKRISRLLLHEPRLLQAVSRQEIHLVNVLSGALAERGLLPRMQAQIVAELITCTWRIAWQCFALEETAGRASNPAELFEQAVSSLAEVTAPAAFSA</sequence>
<dbReference type="EMBL" id="JAJFZV010000001">
    <property type="protein sequence ID" value="MCC3296349.1"/>
    <property type="molecule type" value="Genomic_DNA"/>
</dbReference>
<reference evidence="6" key="1">
    <citation type="submission" date="2021-10" db="EMBL/GenBank/DDBJ databases">
        <title>Novel species in genus Arthrobacter.</title>
        <authorList>
            <person name="Liu Y."/>
        </authorList>
    </citation>
    <scope>NUCLEOTIDE SEQUENCE</scope>
    <source>
        <strain evidence="6">Zg-Y453</strain>
    </source>
</reference>
<dbReference type="PROSITE" id="PS50977">
    <property type="entry name" value="HTH_TETR_2"/>
    <property type="match status" value="1"/>
</dbReference>
<keyword evidence="2 4" id="KW-0238">DNA-binding</keyword>
<dbReference type="RefSeq" id="WP_227894087.1">
    <property type="nucleotide sequence ID" value="NZ_CP099466.1"/>
</dbReference>
<feature type="domain" description="HTH tetR-type" evidence="5">
    <location>
        <begin position="9"/>
        <end position="69"/>
    </location>
</feature>
<evidence type="ECO:0000256" key="4">
    <source>
        <dbReference type="PROSITE-ProRule" id="PRU00335"/>
    </source>
</evidence>
<dbReference type="InterPro" id="IPR001647">
    <property type="entry name" value="HTH_TetR"/>
</dbReference>
<gene>
    <name evidence="6" type="ORF">LJ757_00840</name>
</gene>
<dbReference type="AlphaFoldDB" id="A0A9X1MAD6"/>
<dbReference type="GO" id="GO:0003700">
    <property type="term" value="F:DNA-binding transcription factor activity"/>
    <property type="evidence" value="ECO:0007669"/>
    <property type="project" value="TreeGrafter"/>
</dbReference>
<evidence type="ECO:0000313" key="7">
    <source>
        <dbReference type="Proteomes" id="UP001139158"/>
    </source>
</evidence>
<dbReference type="Gene3D" id="1.10.357.10">
    <property type="entry name" value="Tetracycline Repressor, domain 2"/>
    <property type="match status" value="1"/>
</dbReference>
<dbReference type="InterPro" id="IPR050109">
    <property type="entry name" value="HTH-type_TetR-like_transc_reg"/>
</dbReference>
<dbReference type="InterPro" id="IPR009057">
    <property type="entry name" value="Homeodomain-like_sf"/>
</dbReference>
<name>A0A9X1MAD6_9MICC</name>
<keyword evidence="7" id="KW-1185">Reference proteome</keyword>
<protein>
    <submittedName>
        <fullName evidence="6">TetR family transcriptional regulator</fullName>
    </submittedName>
</protein>
<keyword evidence="1" id="KW-0805">Transcription regulation</keyword>
<dbReference type="PANTHER" id="PTHR30055:SF238">
    <property type="entry name" value="MYCOFACTOCIN BIOSYNTHESIS TRANSCRIPTIONAL REGULATOR MFTR-RELATED"/>
    <property type="match status" value="1"/>
</dbReference>
<comment type="caution">
    <text evidence="6">The sequence shown here is derived from an EMBL/GenBank/DDBJ whole genome shotgun (WGS) entry which is preliminary data.</text>
</comment>
<organism evidence="6 7">
    <name type="scientific">Arthrobacter caoxuetaonis</name>
    <dbReference type="NCBI Taxonomy" id="2886935"/>
    <lineage>
        <taxon>Bacteria</taxon>
        <taxon>Bacillati</taxon>
        <taxon>Actinomycetota</taxon>
        <taxon>Actinomycetes</taxon>
        <taxon>Micrococcales</taxon>
        <taxon>Micrococcaceae</taxon>
        <taxon>Arthrobacter</taxon>
    </lineage>
</organism>
<evidence type="ECO:0000256" key="2">
    <source>
        <dbReference type="ARBA" id="ARBA00023125"/>
    </source>
</evidence>
<dbReference type="SUPFAM" id="SSF46689">
    <property type="entry name" value="Homeodomain-like"/>
    <property type="match status" value="1"/>
</dbReference>
<dbReference type="Pfam" id="PF00440">
    <property type="entry name" value="TetR_N"/>
    <property type="match status" value="1"/>
</dbReference>
<evidence type="ECO:0000256" key="1">
    <source>
        <dbReference type="ARBA" id="ARBA00023015"/>
    </source>
</evidence>
<keyword evidence="3" id="KW-0804">Transcription</keyword>
<dbReference type="Proteomes" id="UP001139158">
    <property type="component" value="Unassembled WGS sequence"/>
</dbReference>